<dbReference type="PANTHER" id="PTHR10900:SF77">
    <property type="entry name" value="FI19380P1"/>
    <property type="match status" value="1"/>
</dbReference>
<dbReference type="GO" id="GO:0016236">
    <property type="term" value="P:macroautophagy"/>
    <property type="evidence" value="ECO:0007669"/>
    <property type="project" value="TreeGrafter"/>
</dbReference>
<dbReference type="AlphaFoldDB" id="M3B0L1"/>
<protein>
    <submittedName>
        <fullName evidence="3">Fasciclin-domain-containing protein</fullName>
    </submittedName>
</protein>
<dbReference type="PANTHER" id="PTHR10900">
    <property type="entry name" value="PERIOSTIN-RELATED"/>
    <property type="match status" value="1"/>
</dbReference>
<dbReference type="eggNOG" id="KOG1437">
    <property type="taxonomic scope" value="Eukaryota"/>
</dbReference>
<dbReference type="OMA" id="RGIFSYQ"/>
<dbReference type="SUPFAM" id="SSF82153">
    <property type="entry name" value="FAS1 domain"/>
    <property type="match status" value="2"/>
</dbReference>
<dbReference type="GeneID" id="27907482"/>
<dbReference type="InterPro" id="IPR000782">
    <property type="entry name" value="FAS1_domain"/>
</dbReference>
<feature type="signal peptide" evidence="1">
    <location>
        <begin position="1"/>
        <end position="17"/>
    </location>
</feature>
<dbReference type="OrthoDB" id="286301at2759"/>
<evidence type="ECO:0000259" key="2">
    <source>
        <dbReference type="PROSITE" id="PS50213"/>
    </source>
</evidence>
<dbReference type="RefSeq" id="XP_016761443.1">
    <property type="nucleotide sequence ID" value="XM_016910345.1"/>
</dbReference>
<accession>M3B0L1</accession>
<dbReference type="Pfam" id="PF02469">
    <property type="entry name" value="Fasciclin"/>
    <property type="match status" value="2"/>
</dbReference>
<name>M3B0L1_SPHMS</name>
<evidence type="ECO:0000313" key="3">
    <source>
        <dbReference type="EMBL" id="EMF13322.1"/>
    </source>
</evidence>
<feature type="domain" description="FAS1" evidence="2">
    <location>
        <begin position="20"/>
        <end position="167"/>
    </location>
</feature>
<reference evidence="3 4" key="1">
    <citation type="journal article" date="2012" name="PLoS Pathog.">
        <title>Diverse lifestyles and strategies of plant pathogenesis encoded in the genomes of eighteen Dothideomycetes fungi.</title>
        <authorList>
            <person name="Ohm R.A."/>
            <person name="Feau N."/>
            <person name="Henrissat B."/>
            <person name="Schoch C.L."/>
            <person name="Horwitz B.A."/>
            <person name="Barry K.W."/>
            <person name="Condon B.J."/>
            <person name="Copeland A.C."/>
            <person name="Dhillon B."/>
            <person name="Glaser F."/>
            <person name="Hesse C.N."/>
            <person name="Kosti I."/>
            <person name="LaButti K."/>
            <person name="Lindquist E.A."/>
            <person name="Lucas S."/>
            <person name="Salamov A.A."/>
            <person name="Bradshaw R.E."/>
            <person name="Ciuffetti L."/>
            <person name="Hamelin R.C."/>
            <person name="Kema G.H.J."/>
            <person name="Lawrence C."/>
            <person name="Scott J.A."/>
            <person name="Spatafora J.W."/>
            <person name="Turgeon B.G."/>
            <person name="de Wit P.J.G.M."/>
            <person name="Zhong S."/>
            <person name="Goodwin S.B."/>
            <person name="Grigoriev I.V."/>
        </authorList>
    </citation>
    <scope>NUCLEOTIDE SEQUENCE [LARGE SCALE GENOMIC DNA]</scope>
    <source>
        <strain evidence="3 4">SO2202</strain>
    </source>
</reference>
<dbReference type="FunFam" id="2.30.180.10:FF:000032">
    <property type="entry name" value="Fasciclin domain-containing protein, putative"/>
    <property type="match status" value="1"/>
</dbReference>
<dbReference type="Proteomes" id="UP000016931">
    <property type="component" value="Unassembled WGS sequence"/>
</dbReference>
<evidence type="ECO:0000256" key="1">
    <source>
        <dbReference type="SAM" id="SignalP"/>
    </source>
</evidence>
<sequence>MQFKALTFAASAALVAAQGPVALTDALTNTPELSQLNQILGGFPDLVSLLGNASNITIFAPNNQAFEAASSALEALQATPDAISALLTYHVANGSLMSAGISETPTFLPTLLANETYTNVTGGQVVGVRTEGENAVVTSGLGGTANVTTTDIAINNGSTVHIIDSVLAIPQNLYMTAVMANLTALAGALNATNLTEPLNAASDITVFAPTTAAFEDISSALANLTAEDAAGILGYHVINGTVAYSSLLGNVSVPSSTGQDLNITVIDGAVFVNAARVIATDVLVANGVVHVIDAVLNPNSTLTPDPASESPVVQFQGATDEGEVAYTSGLPAATTAFVTTTANVAEGYTAIPTEDLNSLTEGAASGTSSAGAAKMTGAVAAAVLFGAAGFAAQL</sequence>
<dbReference type="HOGENOM" id="CLU_031281_2_3_1"/>
<feature type="domain" description="FAS1" evidence="2">
    <location>
        <begin position="169"/>
        <end position="296"/>
    </location>
</feature>
<evidence type="ECO:0000313" key="4">
    <source>
        <dbReference type="Proteomes" id="UP000016931"/>
    </source>
</evidence>
<dbReference type="SMART" id="SM00554">
    <property type="entry name" value="FAS1"/>
    <property type="match status" value="2"/>
</dbReference>
<dbReference type="GO" id="GO:0000329">
    <property type="term" value="C:fungal-type vacuole membrane"/>
    <property type="evidence" value="ECO:0007669"/>
    <property type="project" value="TreeGrafter"/>
</dbReference>
<dbReference type="Gene3D" id="2.30.180.10">
    <property type="entry name" value="FAS1 domain"/>
    <property type="match status" value="2"/>
</dbReference>
<dbReference type="EMBL" id="KB456263">
    <property type="protein sequence ID" value="EMF13322.1"/>
    <property type="molecule type" value="Genomic_DNA"/>
</dbReference>
<keyword evidence="4" id="KW-1185">Reference proteome</keyword>
<dbReference type="InterPro" id="IPR050904">
    <property type="entry name" value="Adhesion/Biosynth-related"/>
</dbReference>
<dbReference type="InterPro" id="IPR036378">
    <property type="entry name" value="FAS1_dom_sf"/>
</dbReference>
<gene>
    <name evidence="3" type="ORF">SEPMUDRAFT_84059</name>
</gene>
<proteinExistence type="predicted"/>
<organism evidence="3 4">
    <name type="scientific">Sphaerulina musiva (strain SO2202)</name>
    <name type="common">Poplar stem canker fungus</name>
    <name type="synonym">Septoria musiva</name>
    <dbReference type="NCBI Taxonomy" id="692275"/>
    <lineage>
        <taxon>Eukaryota</taxon>
        <taxon>Fungi</taxon>
        <taxon>Dikarya</taxon>
        <taxon>Ascomycota</taxon>
        <taxon>Pezizomycotina</taxon>
        <taxon>Dothideomycetes</taxon>
        <taxon>Dothideomycetidae</taxon>
        <taxon>Mycosphaerellales</taxon>
        <taxon>Mycosphaerellaceae</taxon>
        <taxon>Sphaerulina</taxon>
    </lineage>
</organism>
<dbReference type="STRING" id="692275.M3B0L1"/>
<keyword evidence="1" id="KW-0732">Signal</keyword>
<dbReference type="PROSITE" id="PS50213">
    <property type="entry name" value="FAS1"/>
    <property type="match status" value="2"/>
</dbReference>
<feature type="chain" id="PRO_5004031970" evidence="1">
    <location>
        <begin position="18"/>
        <end position="394"/>
    </location>
</feature>